<dbReference type="GO" id="GO:0090729">
    <property type="term" value="F:toxin activity"/>
    <property type="evidence" value="ECO:0007669"/>
    <property type="project" value="UniProtKB-KW"/>
</dbReference>
<evidence type="ECO:0000259" key="9">
    <source>
        <dbReference type="Pfam" id="PF01850"/>
    </source>
</evidence>
<keyword evidence="2 8" id="KW-1277">Toxin-antitoxin system</keyword>
<dbReference type="InterPro" id="IPR050556">
    <property type="entry name" value="Type_II_TA_system_RNase"/>
</dbReference>
<evidence type="ECO:0000313" key="11">
    <source>
        <dbReference type="Proteomes" id="UP000705867"/>
    </source>
</evidence>
<comment type="cofactor">
    <cofactor evidence="1 8">
        <name>Mg(2+)</name>
        <dbReference type="ChEBI" id="CHEBI:18420"/>
    </cofactor>
</comment>
<evidence type="ECO:0000256" key="8">
    <source>
        <dbReference type="HAMAP-Rule" id="MF_00265"/>
    </source>
</evidence>
<comment type="function">
    <text evidence="8">Toxic component of a toxin-antitoxin (TA) system. An RNase.</text>
</comment>
<keyword evidence="4 8" id="KW-0479">Metal-binding</keyword>
<dbReference type="InterPro" id="IPR022907">
    <property type="entry name" value="VapC_family"/>
</dbReference>
<feature type="binding site" evidence="8">
    <location>
        <position position="8"/>
    </location>
    <ligand>
        <name>Mg(2+)</name>
        <dbReference type="ChEBI" id="CHEBI:18420"/>
    </ligand>
</feature>
<proteinExistence type="inferred from homology"/>
<evidence type="ECO:0000256" key="2">
    <source>
        <dbReference type="ARBA" id="ARBA00022649"/>
    </source>
</evidence>
<comment type="caution">
    <text evidence="10">The sequence shown here is derived from an EMBL/GenBank/DDBJ whole genome shotgun (WGS) entry which is preliminary data.</text>
</comment>
<keyword evidence="3 8" id="KW-0540">Nuclease</keyword>
<sequence>MDAKVLIDTSVWITFFRGKDPAVIERTAVLLKSGRAVYTGIIALELLNGAKGQKELQILDDTFSAMQVLPVNEMTHIRAGRLGNGIARKGYTLGTVDLLIAQAAIESGVSLWTYDEHFSVIAEHSTLQLLK</sequence>
<dbReference type="GO" id="GO:0016787">
    <property type="term" value="F:hydrolase activity"/>
    <property type="evidence" value="ECO:0007669"/>
    <property type="project" value="UniProtKB-KW"/>
</dbReference>
<dbReference type="GO" id="GO:0004540">
    <property type="term" value="F:RNA nuclease activity"/>
    <property type="evidence" value="ECO:0007669"/>
    <property type="project" value="InterPro"/>
</dbReference>
<dbReference type="AlphaFoldDB" id="A0A953LZB9"/>
<dbReference type="Proteomes" id="UP000705867">
    <property type="component" value="Unassembled WGS sequence"/>
</dbReference>
<dbReference type="Pfam" id="PF01850">
    <property type="entry name" value="PIN"/>
    <property type="match status" value="1"/>
</dbReference>
<dbReference type="PANTHER" id="PTHR33653">
    <property type="entry name" value="RIBONUCLEASE VAPC2"/>
    <property type="match status" value="1"/>
</dbReference>
<evidence type="ECO:0000256" key="7">
    <source>
        <dbReference type="ARBA" id="ARBA00038093"/>
    </source>
</evidence>
<evidence type="ECO:0000256" key="5">
    <source>
        <dbReference type="ARBA" id="ARBA00022801"/>
    </source>
</evidence>
<dbReference type="GO" id="GO:0000287">
    <property type="term" value="F:magnesium ion binding"/>
    <property type="evidence" value="ECO:0007669"/>
    <property type="project" value="UniProtKB-UniRule"/>
</dbReference>
<evidence type="ECO:0000313" key="10">
    <source>
        <dbReference type="EMBL" id="MBZ0155374.1"/>
    </source>
</evidence>
<dbReference type="EMBL" id="JAIOIV010000031">
    <property type="protein sequence ID" value="MBZ0155374.1"/>
    <property type="molecule type" value="Genomic_DNA"/>
</dbReference>
<organism evidence="10 11">
    <name type="scientific">Candidatus Nitrobium versatile</name>
    <dbReference type="NCBI Taxonomy" id="2884831"/>
    <lineage>
        <taxon>Bacteria</taxon>
        <taxon>Pseudomonadati</taxon>
        <taxon>Nitrospirota</taxon>
        <taxon>Nitrospiria</taxon>
        <taxon>Nitrospirales</taxon>
        <taxon>Nitrospiraceae</taxon>
        <taxon>Candidatus Nitrobium</taxon>
    </lineage>
</organism>
<reference evidence="10" key="2">
    <citation type="submission" date="2021-08" db="EMBL/GenBank/DDBJ databases">
        <authorList>
            <person name="Dalcin Martins P."/>
        </authorList>
    </citation>
    <scope>NUCLEOTIDE SEQUENCE</scope>
    <source>
        <strain evidence="10">MAG_39</strain>
    </source>
</reference>
<dbReference type="Gene3D" id="3.40.50.1010">
    <property type="entry name" value="5'-nuclease"/>
    <property type="match status" value="1"/>
</dbReference>
<evidence type="ECO:0000256" key="4">
    <source>
        <dbReference type="ARBA" id="ARBA00022723"/>
    </source>
</evidence>
<evidence type="ECO:0000256" key="3">
    <source>
        <dbReference type="ARBA" id="ARBA00022722"/>
    </source>
</evidence>
<reference evidence="10" key="1">
    <citation type="journal article" date="2021" name="bioRxiv">
        <title>Unraveling nitrogen, sulfur and carbon metabolic pathways and microbial community transcriptional responses to substrate deprivation and toxicity stresses in a bioreactor mimicking anoxic brackish coastal sediment conditions.</title>
        <authorList>
            <person name="Martins P.D."/>
            <person name="Echeveste M.J."/>
            <person name="Arshad A."/>
            <person name="Kurth J."/>
            <person name="Ouboter H."/>
            <person name="Jetten M.S.M."/>
            <person name="Welte C.U."/>
        </authorList>
    </citation>
    <scope>NUCLEOTIDE SEQUENCE</scope>
    <source>
        <strain evidence="10">MAG_39</strain>
    </source>
</reference>
<accession>A0A953LZB9</accession>
<evidence type="ECO:0000256" key="1">
    <source>
        <dbReference type="ARBA" id="ARBA00001946"/>
    </source>
</evidence>
<keyword evidence="8" id="KW-0800">Toxin</keyword>
<keyword evidence="5 8" id="KW-0378">Hydrolase</keyword>
<keyword evidence="6 8" id="KW-0460">Magnesium</keyword>
<name>A0A953LZB9_9BACT</name>
<dbReference type="InterPro" id="IPR029060">
    <property type="entry name" value="PIN-like_dom_sf"/>
</dbReference>
<evidence type="ECO:0000256" key="6">
    <source>
        <dbReference type="ARBA" id="ARBA00022842"/>
    </source>
</evidence>
<dbReference type="HAMAP" id="MF_00265">
    <property type="entry name" value="VapC_Nob1"/>
    <property type="match status" value="1"/>
</dbReference>
<comment type="similarity">
    <text evidence="7 8">Belongs to the PINc/VapC protein family.</text>
</comment>
<protein>
    <recommendedName>
        <fullName evidence="8">Ribonuclease VapC</fullName>
        <shortName evidence="8">RNase VapC</shortName>
        <ecNumber evidence="8">3.1.-.-</ecNumber>
    </recommendedName>
    <alternativeName>
        <fullName evidence="8">Toxin VapC</fullName>
    </alternativeName>
</protein>
<feature type="domain" description="PIN" evidence="9">
    <location>
        <begin position="5"/>
        <end position="122"/>
    </location>
</feature>
<dbReference type="PANTHER" id="PTHR33653:SF1">
    <property type="entry name" value="RIBONUCLEASE VAPC2"/>
    <property type="match status" value="1"/>
</dbReference>
<feature type="binding site" evidence="8">
    <location>
        <position position="97"/>
    </location>
    <ligand>
        <name>Mg(2+)</name>
        <dbReference type="ChEBI" id="CHEBI:18420"/>
    </ligand>
</feature>
<dbReference type="InterPro" id="IPR002716">
    <property type="entry name" value="PIN_dom"/>
</dbReference>
<dbReference type="SUPFAM" id="SSF88723">
    <property type="entry name" value="PIN domain-like"/>
    <property type="match status" value="1"/>
</dbReference>
<gene>
    <name evidence="8" type="primary">vapC</name>
    <name evidence="10" type="ORF">K8I29_04060</name>
</gene>
<dbReference type="EC" id="3.1.-.-" evidence="8"/>